<keyword evidence="3" id="KW-0028">Amino-acid biosynthesis</keyword>
<dbReference type="InterPro" id="IPR031322">
    <property type="entry name" value="Shikimate/glucono_kinase"/>
</dbReference>
<evidence type="ECO:0000256" key="4">
    <source>
        <dbReference type="ARBA" id="ARBA00022898"/>
    </source>
</evidence>
<evidence type="ECO:0000256" key="1">
    <source>
        <dbReference type="ARBA" id="ARBA00001933"/>
    </source>
</evidence>
<dbReference type="GeneTree" id="ENSGT00940000161144"/>
<dbReference type="PANTHER" id="PTHR43515">
    <property type="entry name" value="THREONINE SYNTHASE-LIKE 1"/>
    <property type="match status" value="1"/>
</dbReference>
<dbReference type="Gene3D" id="3.40.50.300">
    <property type="entry name" value="P-loop containing nucleotide triphosphate hydrolases"/>
    <property type="match status" value="1"/>
</dbReference>
<sequence length="772" mass="82985">MGLLDALRAARCCLNPLSARRSWLSTKASPPGDQNILLMGAPGAGKTTVGRIVAHRLGLPVVDVDDDVLETTWKMPVASKLAAVGGERFVEEEGRALCNFSASGCVVSLTGSNPLHAAAMRRLKESGLVVYLDVDSEDVMRRLAGMKVNRIVGQEAGVSMRDILRYRKQFYEKWLDVRVLCGAGATAEKVAEKVLKAVARYRDHAAETFVSTRSDAAAASEGRKRFSDVAIEGLAADGGLYVPKRGFPNMDAGEWRRLVDMSYPERALVLLEQCIHPSDVSAPELRKMTFEAYGSNFSSEAVAPVKHLVGNQYVQELFHGPTASFKDLALQLMPRLFAHCLPPMCNYLVLVATSGDTGSAVLSGFGGLGGGGGADPHRTGVLVFFPEEGVSETQKLQMTSRTEGNARAVGVLSDFDFCQRSIKRMFGESGLTGHLAVEYATVLSTANSINWARLLPQVVFHSSAYLDLCRDGVIKFGDPVDVCIPTGNFGNAMSAVYAKQMGVPIRKVICASNHNRVVADFVATGEYDLRGRPLVPSYSPAIDILTSSNLERFVHHVSGGDGALVKELFAGLDGRRRFRLGGALLGRMQREVAAGWCSEGDCLAAIRDVHAQTGYLMDPHTAAAKAVCDAVQDGSCPAVLCATAHYGKFAPAAFQALRLRDVPEDPAEQLRRLGSTASAPEMHGGLMGCLEETGRGPHAVRQADYGVLVEEVESMIRDSFLKEHASRGGGPRRADALLRRSSPACLRFASLGAFGLMKQAARQRRGQKGALT</sequence>
<dbReference type="Proteomes" id="UP000007635">
    <property type="component" value="Chromosome XXI"/>
</dbReference>
<dbReference type="STRING" id="69293.ENSGACP00000007022"/>
<dbReference type="InterPro" id="IPR029144">
    <property type="entry name" value="Thr_synth_N"/>
</dbReference>
<dbReference type="InterPro" id="IPR036052">
    <property type="entry name" value="TrpB-like_PALP_sf"/>
</dbReference>
<evidence type="ECO:0000256" key="2">
    <source>
        <dbReference type="ARBA" id="ARBA00005517"/>
    </source>
</evidence>
<comment type="similarity">
    <text evidence="2">Belongs to the threonine synthase family.</text>
</comment>
<dbReference type="GO" id="GO:0008652">
    <property type="term" value="P:amino acid biosynthetic process"/>
    <property type="evidence" value="ECO:0007669"/>
    <property type="project" value="UniProtKB-KW"/>
</dbReference>
<dbReference type="Pfam" id="PF14821">
    <property type="entry name" value="Thr_synth_N"/>
    <property type="match status" value="1"/>
</dbReference>
<organism evidence="8 9">
    <name type="scientific">Gasterosteus aculeatus aculeatus</name>
    <name type="common">three-spined stickleback</name>
    <dbReference type="NCBI Taxonomy" id="481459"/>
    <lineage>
        <taxon>Eukaryota</taxon>
        <taxon>Metazoa</taxon>
        <taxon>Chordata</taxon>
        <taxon>Craniata</taxon>
        <taxon>Vertebrata</taxon>
        <taxon>Euteleostomi</taxon>
        <taxon>Actinopterygii</taxon>
        <taxon>Neopterygii</taxon>
        <taxon>Teleostei</taxon>
        <taxon>Neoteleostei</taxon>
        <taxon>Acanthomorphata</taxon>
        <taxon>Eupercaria</taxon>
        <taxon>Perciformes</taxon>
        <taxon>Cottioidei</taxon>
        <taxon>Gasterosteales</taxon>
        <taxon>Gasterosteidae</taxon>
        <taxon>Gasterosteus</taxon>
    </lineage>
</organism>
<dbReference type="InterPro" id="IPR000623">
    <property type="entry name" value="Shikimate_kinase/TSH1"/>
</dbReference>
<evidence type="ECO:0000313" key="9">
    <source>
        <dbReference type="Proteomes" id="UP000007635"/>
    </source>
</evidence>
<proteinExistence type="inferred from homology"/>
<dbReference type="InterPro" id="IPR004450">
    <property type="entry name" value="Thr_synthase-like"/>
</dbReference>
<accession>G3NNV8</accession>
<comment type="cofactor">
    <cofactor evidence="1 6">
        <name>pyridoxal 5'-phosphate</name>
        <dbReference type="ChEBI" id="CHEBI:597326"/>
    </cofactor>
</comment>
<name>G3NNV8_GASAC</name>
<dbReference type="InterPro" id="IPR027417">
    <property type="entry name" value="P-loop_NTPase"/>
</dbReference>
<dbReference type="OMA" id="HFNRCQH"/>
<dbReference type="NCBIfam" id="TIGR00260">
    <property type="entry name" value="thrC"/>
    <property type="match status" value="1"/>
</dbReference>
<evidence type="ECO:0000256" key="6">
    <source>
        <dbReference type="PIRSR" id="PIRSR604450-51"/>
    </source>
</evidence>
<evidence type="ECO:0000256" key="3">
    <source>
        <dbReference type="ARBA" id="ARBA00022605"/>
    </source>
</evidence>
<reference evidence="8 9" key="1">
    <citation type="journal article" date="2021" name="G3 (Bethesda)">
        <title>Improved contiguity of the threespine stickleback genome using long-read sequencing.</title>
        <authorList>
            <person name="Nath S."/>
            <person name="Shaw D.E."/>
            <person name="White M.A."/>
        </authorList>
    </citation>
    <scope>NUCLEOTIDE SEQUENCE [LARGE SCALE GENOMIC DNA]</scope>
    <source>
        <strain evidence="8 9">Lake Benthic</strain>
    </source>
</reference>
<dbReference type="Pfam" id="PF01202">
    <property type="entry name" value="SKI"/>
    <property type="match status" value="1"/>
</dbReference>
<evidence type="ECO:0000313" key="8">
    <source>
        <dbReference type="Ensembl" id="ENSGACP00000007022.2"/>
    </source>
</evidence>
<evidence type="ECO:0000256" key="5">
    <source>
        <dbReference type="ARBA" id="ARBA00029440"/>
    </source>
</evidence>
<dbReference type="PROSITE" id="PS00165">
    <property type="entry name" value="DEHYDRATASE_SER_THR"/>
    <property type="match status" value="1"/>
</dbReference>
<dbReference type="AlphaFoldDB" id="G3NNV8"/>
<feature type="domain" description="Threonine synthase N-terminal" evidence="7">
    <location>
        <begin position="209"/>
        <end position="293"/>
    </location>
</feature>
<dbReference type="PRINTS" id="PR01100">
    <property type="entry name" value="SHIKIMTKNASE"/>
</dbReference>
<dbReference type="GO" id="GO:0030170">
    <property type="term" value="F:pyridoxal phosphate binding"/>
    <property type="evidence" value="ECO:0007669"/>
    <property type="project" value="InterPro"/>
</dbReference>
<dbReference type="Gene3D" id="3.40.50.1100">
    <property type="match status" value="2"/>
</dbReference>
<dbReference type="Bgee" id="ENSGACG00000005308">
    <property type="expression patterns" value="Expressed in liver and 1 other cell type or tissue"/>
</dbReference>
<dbReference type="Ensembl" id="ENSGACT00000007040.2">
    <property type="protein sequence ID" value="ENSGACP00000007022.2"/>
    <property type="gene ID" value="ENSGACG00000005308.2"/>
</dbReference>
<dbReference type="OrthoDB" id="5203861at2759"/>
<dbReference type="InterPro" id="IPR000634">
    <property type="entry name" value="Ser/Thr_deHydtase_PyrdxlP-BS"/>
</dbReference>
<dbReference type="GO" id="GO:0005737">
    <property type="term" value="C:cytoplasm"/>
    <property type="evidence" value="ECO:0007669"/>
    <property type="project" value="TreeGrafter"/>
</dbReference>
<dbReference type="SUPFAM" id="SSF53686">
    <property type="entry name" value="Tryptophan synthase beta subunit-like PLP-dependent enzymes"/>
    <property type="match status" value="1"/>
</dbReference>
<dbReference type="Gene3D" id="3.90.1380.10">
    <property type="entry name" value="Threonine synthase, N-terminal domain"/>
    <property type="match status" value="1"/>
</dbReference>
<keyword evidence="9" id="KW-1185">Reference proteome</keyword>
<protein>
    <submittedName>
        <fullName evidence="8">Threonine synthase like 1</fullName>
    </submittedName>
</protein>
<keyword evidence="4 6" id="KW-0663">Pyridoxal phosphate</keyword>
<dbReference type="InParanoid" id="G3NNV8"/>
<dbReference type="CDD" id="cd00464">
    <property type="entry name" value="SK"/>
    <property type="match status" value="1"/>
</dbReference>
<dbReference type="PANTHER" id="PTHR43515:SF1">
    <property type="entry name" value="THREONINE SYNTHASE-LIKE 1"/>
    <property type="match status" value="1"/>
</dbReference>
<dbReference type="InterPro" id="IPR037158">
    <property type="entry name" value="Thr_synth_N_sf"/>
</dbReference>
<dbReference type="SUPFAM" id="SSF52540">
    <property type="entry name" value="P-loop containing nucleoside triphosphate hydrolases"/>
    <property type="match status" value="1"/>
</dbReference>
<dbReference type="eggNOG" id="KOG2616">
    <property type="taxonomic scope" value="Eukaryota"/>
</dbReference>
<evidence type="ECO:0000259" key="7">
    <source>
        <dbReference type="Pfam" id="PF14821"/>
    </source>
</evidence>
<dbReference type="HAMAP" id="MF_00109">
    <property type="entry name" value="Shikimate_kinase"/>
    <property type="match status" value="1"/>
</dbReference>
<reference evidence="8" key="3">
    <citation type="submission" date="2025-09" db="UniProtKB">
        <authorList>
            <consortium name="Ensembl"/>
        </authorList>
    </citation>
    <scope>IDENTIFICATION</scope>
</reference>
<reference evidence="8" key="2">
    <citation type="submission" date="2025-08" db="UniProtKB">
        <authorList>
            <consortium name="Ensembl"/>
        </authorList>
    </citation>
    <scope>IDENTIFICATION</scope>
</reference>
<comment type="pathway">
    <text evidence="5">Amino-acid biosynthesis.</text>
</comment>
<feature type="modified residue" description="N6-(pyridoxal phosphate)lysine" evidence="6">
    <location>
        <position position="326"/>
    </location>
</feature>